<dbReference type="CDD" id="cd04458">
    <property type="entry name" value="CSP_CDS"/>
    <property type="match status" value="1"/>
</dbReference>
<dbReference type="SMART" id="SM00357">
    <property type="entry name" value="CSP"/>
    <property type="match status" value="1"/>
</dbReference>
<dbReference type="FunFam" id="2.40.50.140:FF:000006">
    <property type="entry name" value="Cold shock protein CspC"/>
    <property type="match status" value="1"/>
</dbReference>
<protein>
    <submittedName>
        <fullName evidence="5">Cold-shock protein</fullName>
    </submittedName>
</protein>
<dbReference type="PANTHER" id="PTHR11544">
    <property type="entry name" value="COLD SHOCK DOMAIN CONTAINING PROTEINS"/>
    <property type="match status" value="1"/>
</dbReference>
<gene>
    <name evidence="5" type="ORF">ENR23_03705</name>
</gene>
<dbReference type="EMBL" id="DSQF01000006">
    <property type="protein sequence ID" value="HGZ42527.1"/>
    <property type="molecule type" value="Genomic_DNA"/>
</dbReference>
<dbReference type="PIRSF" id="PIRSF002599">
    <property type="entry name" value="Cold_shock_A"/>
    <property type="match status" value="1"/>
</dbReference>
<dbReference type="Pfam" id="PF00313">
    <property type="entry name" value="CSD"/>
    <property type="match status" value="1"/>
</dbReference>
<dbReference type="InterPro" id="IPR012156">
    <property type="entry name" value="Cold_shock_CspA"/>
</dbReference>
<dbReference type="PROSITE" id="PS51857">
    <property type="entry name" value="CSD_2"/>
    <property type="match status" value="1"/>
</dbReference>
<dbReference type="Gene3D" id="2.40.50.140">
    <property type="entry name" value="Nucleic acid-binding proteins"/>
    <property type="match status" value="1"/>
</dbReference>
<dbReference type="GO" id="GO:0005737">
    <property type="term" value="C:cytoplasm"/>
    <property type="evidence" value="ECO:0007669"/>
    <property type="project" value="UniProtKB-SubCell"/>
</dbReference>
<evidence type="ECO:0000313" key="5">
    <source>
        <dbReference type="EMBL" id="HGZ42527.1"/>
    </source>
</evidence>
<evidence type="ECO:0000259" key="4">
    <source>
        <dbReference type="PROSITE" id="PS51857"/>
    </source>
</evidence>
<dbReference type="InterPro" id="IPR012340">
    <property type="entry name" value="NA-bd_OB-fold"/>
</dbReference>
<keyword evidence="2" id="KW-0963">Cytoplasm</keyword>
<dbReference type="AlphaFoldDB" id="A0A832I022"/>
<dbReference type="PRINTS" id="PR00050">
    <property type="entry name" value="COLDSHOCK"/>
</dbReference>
<feature type="domain" description="CSD" evidence="4">
    <location>
        <begin position="1"/>
        <end position="64"/>
    </location>
</feature>
<dbReference type="SUPFAM" id="SSF50249">
    <property type="entry name" value="Nucleic acid-binding proteins"/>
    <property type="match status" value="1"/>
</dbReference>
<evidence type="ECO:0000256" key="2">
    <source>
        <dbReference type="ARBA" id="ARBA00022490"/>
    </source>
</evidence>
<dbReference type="PROSITE" id="PS00352">
    <property type="entry name" value="CSD_1"/>
    <property type="match status" value="1"/>
</dbReference>
<evidence type="ECO:0000256" key="3">
    <source>
        <dbReference type="RuleBase" id="RU000408"/>
    </source>
</evidence>
<accession>A0A832I022</accession>
<dbReference type="InterPro" id="IPR050181">
    <property type="entry name" value="Cold_shock_domain"/>
</dbReference>
<dbReference type="InterPro" id="IPR011129">
    <property type="entry name" value="CSD"/>
</dbReference>
<name>A0A832I022_UNCEI</name>
<dbReference type="GO" id="GO:0003676">
    <property type="term" value="F:nucleic acid binding"/>
    <property type="evidence" value="ECO:0007669"/>
    <property type="project" value="InterPro"/>
</dbReference>
<sequence>MQGSVKWFNESKGFGFIQDDSGEDVFVHFSAIQGEGFKTLAEGDRVEFDVVPGAKGKQAANVTRI</sequence>
<reference evidence="5" key="1">
    <citation type="journal article" date="2020" name="mSystems">
        <title>Genome- and Community-Level Interaction Insights into Carbon Utilization and Element Cycling Functions of Hydrothermarchaeota in Hydrothermal Sediment.</title>
        <authorList>
            <person name="Zhou Z."/>
            <person name="Liu Y."/>
            <person name="Xu W."/>
            <person name="Pan J."/>
            <person name="Luo Z.H."/>
            <person name="Li M."/>
        </authorList>
    </citation>
    <scope>NUCLEOTIDE SEQUENCE [LARGE SCALE GENOMIC DNA]</scope>
    <source>
        <strain evidence="5">SpSt-381</strain>
    </source>
</reference>
<evidence type="ECO:0000256" key="1">
    <source>
        <dbReference type="ARBA" id="ARBA00004496"/>
    </source>
</evidence>
<proteinExistence type="predicted"/>
<comment type="caution">
    <text evidence="5">The sequence shown here is derived from an EMBL/GenBank/DDBJ whole genome shotgun (WGS) entry which is preliminary data.</text>
</comment>
<dbReference type="InterPro" id="IPR002059">
    <property type="entry name" value="CSP_DNA-bd"/>
</dbReference>
<dbReference type="InterPro" id="IPR019844">
    <property type="entry name" value="CSD_CS"/>
</dbReference>
<comment type="subcellular location">
    <subcellularLocation>
        <location evidence="1 3">Cytoplasm</location>
    </subcellularLocation>
</comment>
<organism evidence="5">
    <name type="scientific">Eiseniibacteriota bacterium</name>
    <dbReference type="NCBI Taxonomy" id="2212470"/>
    <lineage>
        <taxon>Bacteria</taxon>
        <taxon>Candidatus Eiseniibacteriota</taxon>
    </lineage>
</organism>